<accession>A0A448X9K0</accession>
<reference evidence="1" key="1">
    <citation type="submission" date="2018-11" db="EMBL/GenBank/DDBJ databases">
        <authorList>
            <consortium name="Pathogen Informatics"/>
        </authorList>
    </citation>
    <scope>NUCLEOTIDE SEQUENCE</scope>
</reference>
<organism evidence="1 2">
    <name type="scientific">Protopolystoma xenopodis</name>
    <dbReference type="NCBI Taxonomy" id="117903"/>
    <lineage>
        <taxon>Eukaryota</taxon>
        <taxon>Metazoa</taxon>
        <taxon>Spiralia</taxon>
        <taxon>Lophotrochozoa</taxon>
        <taxon>Platyhelminthes</taxon>
        <taxon>Monogenea</taxon>
        <taxon>Polyopisthocotylea</taxon>
        <taxon>Polystomatidea</taxon>
        <taxon>Polystomatidae</taxon>
        <taxon>Protopolystoma</taxon>
    </lineage>
</organism>
<dbReference type="AlphaFoldDB" id="A0A448X9K0"/>
<sequence>MAPLRASFKALIGSSSSTFSQPASLIPESVSSVGQTTLHRPPPTATGFQPLGHEQASGHIACTNHHCLIPPPPPEGTGTDTANANEYCLGLVESEGDLSEAPPSPPQQVSPCSVEMPCPPPIVPPSMHNGQLTFRPDASPSLGCRSVAEALSLVARNAIPGSPVLGAARMLVEMQEFRHMDSECRFHLWQLA</sequence>
<protein>
    <submittedName>
        <fullName evidence="1">Uncharacterized protein</fullName>
    </submittedName>
</protein>
<gene>
    <name evidence="1" type="ORF">PXEA_LOCUS25015</name>
</gene>
<dbReference type="Proteomes" id="UP000784294">
    <property type="component" value="Unassembled WGS sequence"/>
</dbReference>
<evidence type="ECO:0000313" key="2">
    <source>
        <dbReference type="Proteomes" id="UP000784294"/>
    </source>
</evidence>
<keyword evidence="2" id="KW-1185">Reference proteome</keyword>
<comment type="caution">
    <text evidence="1">The sequence shown here is derived from an EMBL/GenBank/DDBJ whole genome shotgun (WGS) entry which is preliminary data.</text>
</comment>
<proteinExistence type="predicted"/>
<dbReference type="EMBL" id="CAAALY010124103">
    <property type="protein sequence ID" value="VEL31575.1"/>
    <property type="molecule type" value="Genomic_DNA"/>
</dbReference>
<name>A0A448X9K0_9PLAT</name>
<evidence type="ECO:0000313" key="1">
    <source>
        <dbReference type="EMBL" id="VEL31575.1"/>
    </source>
</evidence>